<evidence type="ECO:0000313" key="2">
    <source>
        <dbReference type="EMBL" id="CAH1790159.1"/>
    </source>
</evidence>
<dbReference type="PROSITE" id="PS50888">
    <property type="entry name" value="BHLH"/>
    <property type="match status" value="1"/>
</dbReference>
<dbReference type="GO" id="GO:0000977">
    <property type="term" value="F:RNA polymerase II transcription regulatory region sequence-specific DNA binding"/>
    <property type="evidence" value="ECO:0007669"/>
    <property type="project" value="TreeGrafter"/>
</dbReference>
<accession>A0A8S4PBV5</accession>
<dbReference type="InterPro" id="IPR036638">
    <property type="entry name" value="HLH_DNA-bd_sf"/>
</dbReference>
<evidence type="ECO:0000313" key="3">
    <source>
        <dbReference type="Proteomes" id="UP000749559"/>
    </source>
</evidence>
<dbReference type="GO" id="GO:0046983">
    <property type="term" value="F:protein dimerization activity"/>
    <property type="evidence" value="ECO:0007669"/>
    <property type="project" value="InterPro"/>
</dbReference>
<sequence>MAYSPDHVNYSYSDAPYQPNGEVTYQMYSGNSPACSSSDSGTCLRSPSEDAYTCMNTDNTNSESRKRKSDRACTTKTDSENFSQNVMEWLNDQSCGGTTKRKRVITKNQRVAANQRERRRMNYLNVAFDSLRQTIPMFPYEKKMSRIQTLKLAIDYIQFMSDIVHGDGAVQTSQQISPIINTTNQHVHDDVHYW</sequence>
<dbReference type="OrthoDB" id="10048995at2759"/>
<dbReference type="PANTHER" id="PTHR23349:SF63">
    <property type="entry name" value="FER3-LIKE PROTEIN"/>
    <property type="match status" value="1"/>
</dbReference>
<gene>
    <name evidence="2" type="ORF">OFUS_LOCUS15407</name>
</gene>
<proteinExistence type="predicted"/>
<keyword evidence="3" id="KW-1185">Reference proteome</keyword>
<dbReference type="Gene3D" id="4.10.280.10">
    <property type="entry name" value="Helix-loop-helix DNA-binding domain"/>
    <property type="match status" value="1"/>
</dbReference>
<dbReference type="GO" id="GO:0032502">
    <property type="term" value="P:developmental process"/>
    <property type="evidence" value="ECO:0007669"/>
    <property type="project" value="TreeGrafter"/>
</dbReference>
<evidence type="ECO:0000259" key="1">
    <source>
        <dbReference type="PROSITE" id="PS50888"/>
    </source>
</evidence>
<reference evidence="2" key="1">
    <citation type="submission" date="2022-03" db="EMBL/GenBank/DDBJ databases">
        <authorList>
            <person name="Martin C."/>
        </authorList>
    </citation>
    <scope>NUCLEOTIDE SEQUENCE</scope>
</reference>
<name>A0A8S4PBV5_OWEFU</name>
<dbReference type="GO" id="GO:0000981">
    <property type="term" value="F:DNA-binding transcription factor activity, RNA polymerase II-specific"/>
    <property type="evidence" value="ECO:0007669"/>
    <property type="project" value="TreeGrafter"/>
</dbReference>
<dbReference type="SMART" id="SM00353">
    <property type="entry name" value="HLH"/>
    <property type="match status" value="1"/>
</dbReference>
<dbReference type="InterPro" id="IPR050283">
    <property type="entry name" value="E-box_TF_Regulators"/>
</dbReference>
<dbReference type="Pfam" id="PF00010">
    <property type="entry name" value="HLH"/>
    <property type="match status" value="1"/>
</dbReference>
<dbReference type="Proteomes" id="UP000749559">
    <property type="component" value="Unassembled WGS sequence"/>
</dbReference>
<dbReference type="SUPFAM" id="SSF47459">
    <property type="entry name" value="HLH, helix-loop-helix DNA-binding domain"/>
    <property type="match status" value="1"/>
</dbReference>
<dbReference type="EMBL" id="CAIIXF020000007">
    <property type="protein sequence ID" value="CAH1790159.1"/>
    <property type="molecule type" value="Genomic_DNA"/>
</dbReference>
<organism evidence="2 3">
    <name type="scientific">Owenia fusiformis</name>
    <name type="common">Polychaete worm</name>
    <dbReference type="NCBI Taxonomy" id="6347"/>
    <lineage>
        <taxon>Eukaryota</taxon>
        <taxon>Metazoa</taxon>
        <taxon>Spiralia</taxon>
        <taxon>Lophotrochozoa</taxon>
        <taxon>Annelida</taxon>
        <taxon>Polychaeta</taxon>
        <taxon>Sedentaria</taxon>
        <taxon>Canalipalpata</taxon>
        <taxon>Sabellida</taxon>
        <taxon>Oweniida</taxon>
        <taxon>Oweniidae</taxon>
        <taxon>Owenia</taxon>
    </lineage>
</organism>
<dbReference type="InterPro" id="IPR011598">
    <property type="entry name" value="bHLH_dom"/>
</dbReference>
<protein>
    <recommendedName>
        <fullName evidence="1">BHLH domain-containing protein</fullName>
    </recommendedName>
</protein>
<dbReference type="PANTHER" id="PTHR23349">
    <property type="entry name" value="BASIC HELIX-LOOP-HELIX TRANSCRIPTION FACTOR, TWIST"/>
    <property type="match status" value="1"/>
</dbReference>
<dbReference type="AlphaFoldDB" id="A0A8S4PBV5"/>
<feature type="domain" description="BHLH" evidence="1">
    <location>
        <begin position="108"/>
        <end position="160"/>
    </location>
</feature>
<comment type="caution">
    <text evidence="2">The sequence shown here is derived from an EMBL/GenBank/DDBJ whole genome shotgun (WGS) entry which is preliminary data.</text>
</comment>